<sequence>MSQALERIGFDVDWSNPLAGALDSVIRGAIKDLGLDEYLEKVSGDNEKLIETAREWRAAARDMNGVVEDLLAERKTLQRSWTGEASEAFGGTMTEFEKALKAEAEDMNTVAELLEMAAESCAEAEETMVVLITEVVEALLVAAATAAIVAILTAGVGAAIGPLIAAAGAAHRAMKAVRITAKLADKLKDLAERMRAVQKLRRARIKAKALWRNKNARKKINKNLKRIGNKVVGAKAAGAALDAAPLANSVIEHHTGVDVGEWVSEKTAGVTEKAATAGNAAERAIHDATGVKEVHVGDKSWDVEHQTPVGPSAPKAEQPTEQQKQYADRPDSERFTDRLADSAARSKPVREVFG</sequence>
<protein>
    <recommendedName>
        <fullName evidence="3">Outer membrane channel protein CpnT-like N-terminal domain-containing protein</fullName>
    </recommendedName>
</protein>
<reference evidence="4 5" key="1">
    <citation type="submission" date="2018-04" db="EMBL/GenBank/DDBJ databases">
        <title>Complete genome sequences of Streptomyces lydicus strain WYEC and characterization of antagonistic properties of biological control agents.</title>
        <authorList>
            <person name="Mariita R.M."/>
            <person name="Sello J.K."/>
        </authorList>
    </citation>
    <scope>NUCLEOTIDE SEQUENCE [LARGE SCALE GENOMIC DNA]</scope>
    <source>
        <strain evidence="4 5">WYEC 108</strain>
    </source>
</reference>
<dbReference type="AlphaFoldDB" id="A0A3S9YCE2"/>
<name>A0A3S9YCE2_9ACTN</name>
<keyword evidence="2" id="KW-0812">Transmembrane</keyword>
<dbReference type="RefSeq" id="WP_127151742.1">
    <property type="nucleotide sequence ID" value="NZ_CP029042.1"/>
</dbReference>
<accession>A0A3S9YCE2</accession>
<dbReference type="Gene3D" id="1.10.287.1060">
    <property type="entry name" value="ESAT-6-like"/>
    <property type="match status" value="1"/>
</dbReference>
<feature type="transmembrane region" description="Helical" evidence="2">
    <location>
        <begin position="138"/>
        <end position="165"/>
    </location>
</feature>
<evidence type="ECO:0000313" key="5">
    <source>
        <dbReference type="Proteomes" id="UP000275579"/>
    </source>
</evidence>
<feature type="compositionally biased region" description="Basic and acidic residues" evidence="1">
    <location>
        <begin position="326"/>
        <end position="340"/>
    </location>
</feature>
<dbReference type="SUPFAM" id="SSF140453">
    <property type="entry name" value="EsxAB dimer-like"/>
    <property type="match status" value="1"/>
</dbReference>
<feature type="region of interest" description="Disordered" evidence="1">
    <location>
        <begin position="303"/>
        <end position="354"/>
    </location>
</feature>
<evidence type="ECO:0000313" key="4">
    <source>
        <dbReference type="EMBL" id="AZS72632.1"/>
    </source>
</evidence>
<dbReference type="EMBL" id="CP029042">
    <property type="protein sequence ID" value="AZS72632.1"/>
    <property type="molecule type" value="Genomic_DNA"/>
</dbReference>
<keyword evidence="2" id="KW-0472">Membrane</keyword>
<dbReference type="Pfam" id="PF25547">
    <property type="entry name" value="WXG100_2"/>
    <property type="match status" value="1"/>
</dbReference>
<proteinExistence type="predicted"/>
<gene>
    <name evidence="4" type="ORF">DDE74_18120</name>
</gene>
<dbReference type="Proteomes" id="UP000275579">
    <property type="component" value="Chromosome"/>
</dbReference>
<dbReference type="InterPro" id="IPR057746">
    <property type="entry name" value="CpnT-like_N"/>
</dbReference>
<feature type="domain" description="Outer membrane channel protein CpnT-like N-terminal" evidence="3">
    <location>
        <begin position="44"/>
        <end position="155"/>
    </location>
</feature>
<dbReference type="InterPro" id="IPR036689">
    <property type="entry name" value="ESAT-6-like_sf"/>
</dbReference>
<evidence type="ECO:0000256" key="1">
    <source>
        <dbReference type="SAM" id="MobiDB-lite"/>
    </source>
</evidence>
<organism evidence="4 5">
    <name type="scientific">Streptomyces lydicus</name>
    <dbReference type="NCBI Taxonomy" id="47763"/>
    <lineage>
        <taxon>Bacteria</taxon>
        <taxon>Bacillati</taxon>
        <taxon>Actinomycetota</taxon>
        <taxon>Actinomycetes</taxon>
        <taxon>Kitasatosporales</taxon>
        <taxon>Streptomycetaceae</taxon>
        <taxon>Streptomyces</taxon>
    </lineage>
</organism>
<keyword evidence="2" id="KW-1133">Transmembrane helix</keyword>
<evidence type="ECO:0000259" key="3">
    <source>
        <dbReference type="Pfam" id="PF25547"/>
    </source>
</evidence>
<evidence type="ECO:0000256" key="2">
    <source>
        <dbReference type="SAM" id="Phobius"/>
    </source>
</evidence>